<accession>L0A0D4</accession>
<dbReference type="Pfam" id="PF04965">
    <property type="entry name" value="GPW_gp25"/>
    <property type="match status" value="1"/>
</dbReference>
<feature type="domain" description="IraD/Gp25-like" evidence="1">
    <location>
        <begin position="29"/>
        <end position="118"/>
    </location>
</feature>
<dbReference type="PATRIC" id="fig|937777.3.peg.1838"/>
<evidence type="ECO:0000259" key="1">
    <source>
        <dbReference type="Pfam" id="PF04965"/>
    </source>
</evidence>
<dbReference type="eggNOG" id="COG3628">
    <property type="taxonomic scope" value="Bacteria"/>
</dbReference>
<evidence type="ECO:0000313" key="3">
    <source>
        <dbReference type="Proteomes" id="UP000010467"/>
    </source>
</evidence>
<dbReference type="RefSeq" id="WP_015235658.1">
    <property type="nucleotide sequence ID" value="NC_019793.1"/>
</dbReference>
<gene>
    <name evidence="2" type="ordered locus">Deipe_1837</name>
</gene>
<dbReference type="InterPro" id="IPR007048">
    <property type="entry name" value="IraD/Gp25-like"/>
</dbReference>
<organism evidence="2 3">
    <name type="scientific">Deinococcus peraridilitoris (strain DSM 19664 / LMG 22246 / CIP 109416 / KR-200)</name>
    <dbReference type="NCBI Taxonomy" id="937777"/>
    <lineage>
        <taxon>Bacteria</taxon>
        <taxon>Thermotogati</taxon>
        <taxon>Deinococcota</taxon>
        <taxon>Deinococci</taxon>
        <taxon>Deinococcales</taxon>
        <taxon>Deinococcaceae</taxon>
        <taxon>Deinococcus</taxon>
    </lineage>
</organism>
<reference evidence="3" key="1">
    <citation type="submission" date="2012-03" db="EMBL/GenBank/DDBJ databases">
        <title>Complete sequence of chromosome of Deinococcus peraridilitoris DSM 19664.</title>
        <authorList>
            <person name="Lucas S."/>
            <person name="Copeland A."/>
            <person name="Lapidus A."/>
            <person name="Glavina del Rio T."/>
            <person name="Dalin E."/>
            <person name="Tice H."/>
            <person name="Bruce D."/>
            <person name="Goodwin L."/>
            <person name="Pitluck S."/>
            <person name="Peters L."/>
            <person name="Mikhailova N."/>
            <person name="Lu M."/>
            <person name="Kyrpides N."/>
            <person name="Mavromatis K."/>
            <person name="Ivanova N."/>
            <person name="Brettin T."/>
            <person name="Detter J.C."/>
            <person name="Han C."/>
            <person name="Larimer F."/>
            <person name="Land M."/>
            <person name="Hauser L."/>
            <person name="Markowitz V."/>
            <person name="Cheng J.-F."/>
            <person name="Hugenholtz P."/>
            <person name="Woyke T."/>
            <person name="Wu D."/>
            <person name="Pukall R."/>
            <person name="Steenblock K."/>
            <person name="Brambilla E."/>
            <person name="Klenk H.-P."/>
            <person name="Eisen J.A."/>
        </authorList>
    </citation>
    <scope>NUCLEOTIDE SEQUENCE [LARGE SCALE GENOMIC DNA]</scope>
    <source>
        <strain evidence="3">DSM 19664 / LMG 22246 / CIP 109416 / KR-200</strain>
    </source>
</reference>
<dbReference type="Gene3D" id="3.10.450.40">
    <property type="match status" value="1"/>
</dbReference>
<dbReference type="Proteomes" id="UP000010467">
    <property type="component" value="Chromosome"/>
</dbReference>
<evidence type="ECO:0000313" key="2">
    <source>
        <dbReference type="EMBL" id="AFZ67353.1"/>
    </source>
</evidence>
<protein>
    <submittedName>
        <fullName evidence="2">Phage baseplate assembly protein W</fullName>
    </submittedName>
</protein>
<name>L0A0D4_DEIPD</name>
<dbReference type="SUPFAM" id="SSF160719">
    <property type="entry name" value="gpW/gp25-like"/>
    <property type="match status" value="1"/>
</dbReference>
<proteinExistence type="predicted"/>
<sequence>MSVLSDHLGVGWAFPVGVNARGRIAMVHGERAVEQSILMILMTPKGQRVMRPDFGCQIHDLLFAPNDASTLGLASFYVDEALRTWESRIEVLQVSARADDDHPERIVLDIRYRLRAQQTEHALVFPFDRLPTEAVMR</sequence>
<keyword evidence="3" id="KW-1185">Reference proteome</keyword>
<dbReference type="HOGENOM" id="CLU_133204_0_1_0"/>
<dbReference type="STRING" id="937777.Deipe_1837"/>
<dbReference type="AlphaFoldDB" id="L0A0D4"/>
<dbReference type="KEGG" id="dpd:Deipe_1837"/>
<dbReference type="EMBL" id="CP003382">
    <property type="protein sequence ID" value="AFZ67353.1"/>
    <property type="molecule type" value="Genomic_DNA"/>
</dbReference>